<dbReference type="InterPro" id="IPR000668">
    <property type="entry name" value="Peptidase_C1A_C"/>
</dbReference>
<dbReference type="FunFam" id="3.90.70.10:FF:000023">
    <property type="entry name" value="Senescence-specific cysteine protease SAG39"/>
    <property type="match status" value="1"/>
</dbReference>
<evidence type="ECO:0000256" key="8">
    <source>
        <dbReference type="ARBA" id="ARBA00022801"/>
    </source>
</evidence>
<keyword evidence="8" id="KW-0378">Hydrolase</keyword>
<dbReference type="InterPro" id="IPR025661">
    <property type="entry name" value="Pept_asp_AS"/>
</dbReference>
<dbReference type="Gene3D" id="3.90.70.10">
    <property type="entry name" value="Cysteine proteinases"/>
    <property type="match status" value="1"/>
</dbReference>
<dbReference type="InterPro" id="IPR029044">
    <property type="entry name" value="Nucleotide-diphossugar_trans"/>
</dbReference>
<evidence type="ECO:0000259" key="13">
    <source>
        <dbReference type="SMART" id="SM00848"/>
    </source>
</evidence>
<keyword evidence="7" id="KW-0732">Signal</keyword>
<feature type="region of interest" description="Disordered" evidence="11">
    <location>
        <begin position="798"/>
        <end position="832"/>
    </location>
</feature>
<dbReference type="InterPro" id="IPR013201">
    <property type="entry name" value="Prot_inhib_I29"/>
</dbReference>
<comment type="catalytic activity">
    <reaction evidence="10">
        <text>N-acetyl-alpha-D-glucosamine 1-phosphate + UTP + H(+) = UDP-N-acetyl-alpha-D-glucosamine + diphosphate</text>
        <dbReference type="Rhea" id="RHEA:13509"/>
        <dbReference type="ChEBI" id="CHEBI:15378"/>
        <dbReference type="ChEBI" id="CHEBI:33019"/>
        <dbReference type="ChEBI" id="CHEBI:46398"/>
        <dbReference type="ChEBI" id="CHEBI:57705"/>
        <dbReference type="ChEBI" id="CHEBI:57776"/>
        <dbReference type="EC" id="2.7.7.23"/>
    </reaction>
</comment>
<keyword evidence="6" id="KW-0548">Nucleotidyltransferase</keyword>
<gene>
    <name evidence="14" type="ORF">WJX81_008640</name>
</gene>
<feature type="domain" description="Cathepsin propeptide inhibitor" evidence="13">
    <location>
        <begin position="499"/>
        <end position="556"/>
    </location>
</feature>
<dbReference type="SMART" id="SM00645">
    <property type="entry name" value="Pept_C1"/>
    <property type="match status" value="1"/>
</dbReference>
<dbReference type="InterPro" id="IPR039417">
    <property type="entry name" value="Peptidase_C1A_papain-like"/>
</dbReference>
<keyword evidence="9" id="KW-1015">Disulfide bond</keyword>
<dbReference type="InterPro" id="IPR002618">
    <property type="entry name" value="UDPGP_fam"/>
</dbReference>
<dbReference type="GO" id="GO:0006048">
    <property type="term" value="P:UDP-N-acetylglucosamine biosynthetic process"/>
    <property type="evidence" value="ECO:0007669"/>
    <property type="project" value="TreeGrafter"/>
</dbReference>
<dbReference type="Pfam" id="PF01704">
    <property type="entry name" value="UDPGP"/>
    <property type="match status" value="1"/>
</dbReference>
<dbReference type="GO" id="GO:0008234">
    <property type="term" value="F:cysteine-type peptidase activity"/>
    <property type="evidence" value="ECO:0007669"/>
    <property type="project" value="InterPro"/>
</dbReference>
<dbReference type="SUPFAM" id="SSF54001">
    <property type="entry name" value="Cysteine proteinases"/>
    <property type="match status" value="1"/>
</dbReference>
<dbReference type="SUPFAM" id="SSF53448">
    <property type="entry name" value="Nucleotide-diphospho-sugar transferases"/>
    <property type="match status" value="1"/>
</dbReference>
<dbReference type="SMART" id="SM00848">
    <property type="entry name" value="Inhibitor_I29"/>
    <property type="match status" value="1"/>
</dbReference>
<dbReference type="PROSITE" id="PS00639">
    <property type="entry name" value="THIOL_PROTEASE_HIS"/>
    <property type="match status" value="1"/>
</dbReference>
<feature type="compositionally biased region" description="Pro residues" evidence="11">
    <location>
        <begin position="804"/>
        <end position="823"/>
    </location>
</feature>
<organism evidence="14 15">
    <name type="scientific">Elliptochloris bilobata</name>
    <dbReference type="NCBI Taxonomy" id="381761"/>
    <lineage>
        <taxon>Eukaryota</taxon>
        <taxon>Viridiplantae</taxon>
        <taxon>Chlorophyta</taxon>
        <taxon>core chlorophytes</taxon>
        <taxon>Trebouxiophyceae</taxon>
        <taxon>Trebouxiophyceae incertae sedis</taxon>
        <taxon>Elliptochloris clade</taxon>
        <taxon>Elliptochloris</taxon>
    </lineage>
</organism>
<dbReference type="Pfam" id="PF00112">
    <property type="entry name" value="Peptidase_C1"/>
    <property type="match status" value="1"/>
</dbReference>
<evidence type="ECO:0000256" key="1">
    <source>
        <dbReference type="ARBA" id="ARBA00005208"/>
    </source>
</evidence>
<dbReference type="Pfam" id="PF08246">
    <property type="entry name" value="Inhibitor_I29"/>
    <property type="match status" value="1"/>
</dbReference>
<dbReference type="CDD" id="cd02248">
    <property type="entry name" value="Peptidase_C1A"/>
    <property type="match status" value="1"/>
</dbReference>
<feature type="domain" description="Peptidase C1A papain C-terminal" evidence="12">
    <location>
        <begin position="585"/>
        <end position="800"/>
    </location>
</feature>
<dbReference type="Gene3D" id="3.90.550.10">
    <property type="entry name" value="Spore Coat Polysaccharide Biosynthesis Protein SpsA, Chain A"/>
    <property type="match status" value="1"/>
</dbReference>
<evidence type="ECO:0000313" key="15">
    <source>
        <dbReference type="Proteomes" id="UP001445335"/>
    </source>
</evidence>
<evidence type="ECO:0000256" key="10">
    <source>
        <dbReference type="ARBA" id="ARBA00048493"/>
    </source>
</evidence>
<evidence type="ECO:0000256" key="4">
    <source>
        <dbReference type="ARBA" id="ARBA00022670"/>
    </source>
</evidence>
<dbReference type="Proteomes" id="UP001445335">
    <property type="component" value="Unassembled WGS sequence"/>
</dbReference>
<dbReference type="InterPro" id="IPR025660">
    <property type="entry name" value="Pept_his_AS"/>
</dbReference>
<sequence>MQAVDLEHLGASFAASEADKREAGGAEPAQPLQDADVQTIDGVSDGQELRWIKTGFRLVAEGKLAVVLLAGGQGTRLGSAAPKGCYDIGLPSRKPLFQLQAERLARLQQLAAEAAYGAGAAVRNPLRWYIMTSAATDAATREFFAEHAHFGLRPDQIVFFQQGELPCLTPKGCLILEQPCRLARAPDGNGGLFAALAECGALADMQAAGVEAVDCVSVDNALARVADPLFAGFCWERGAQCGARVVAKASAAERVGVFARRAGRLEVVEYSELDPEQAASVDPRTRRLRFNWSNVCMHYFCTAFLADMAGRMRSEARYHLARKAIPSVSGPVQGVKLELFIFDSFPLAERIVLLEVRREDEFAPVKNAPGAAADSPDTARAATLALHTRWVEAAGGRVRLGKGGEGVEVSPRVSYSGEGLAPLCRGRTLLSAYDAFLQGEVPPEQLSQQLAAARQRASPFPSPFSSPRNPPHVNWRALQTREHHVGALEWAKASPRYAFAGWVKSFEKAYAADVQEYERRFGVWLDNLNFVHAHNQRGGSYWLGLNALADWSHEEYKQHMLGYRADLRPEHRKANSSFQYANAVAPPIVDWREKDAVAEVKNQEQCGSCWAFSTTGAVEGINAIYSGKLVSLSEQELVDCDTTRDHGCQGGLMDFAFDFIIQNGGLDTERDYKYKAQQGSCNLNKEKRHMVTIDDYEDVPPNDEKALEKAVAHQPVSVAIEADEREFQLYQGGVFDAPCGTALDHGVLAVGYGVDNGTRYWIVKNSWGDAWGDRGYIRLVRGIANSAGQCGIAMQASYPIKKTPNPPPTPPTPDPPTPPPGPAPAVCDTTTS</sequence>
<dbReference type="InterPro" id="IPR038765">
    <property type="entry name" value="Papain-like_cys_pep_sf"/>
</dbReference>
<dbReference type="PANTHER" id="PTHR11952:SF2">
    <property type="entry name" value="LD24639P"/>
    <property type="match status" value="1"/>
</dbReference>
<reference evidence="14 15" key="1">
    <citation type="journal article" date="2024" name="Nat. Commun.">
        <title>Phylogenomics reveals the evolutionary origins of lichenization in chlorophyte algae.</title>
        <authorList>
            <person name="Puginier C."/>
            <person name="Libourel C."/>
            <person name="Otte J."/>
            <person name="Skaloud P."/>
            <person name="Haon M."/>
            <person name="Grisel S."/>
            <person name="Petersen M."/>
            <person name="Berrin J.G."/>
            <person name="Delaux P.M."/>
            <person name="Dal Grande F."/>
            <person name="Keller J."/>
        </authorList>
    </citation>
    <scope>NUCLEOTIDE SEQUENCE [LARGE SCALE GENOMIC DNA]</scope>
    <source>
        <strain evidence="14 15">SAG 245.80</strain>
    </source>
</reference>
<keyword evidence="5" id="KW-0808">Transferase</keyword>
<accession>A0AAW1SB78</accession>
<feature type="region of interest" description="Disordered" evidence="11">
    <location>
        <begin position="16"/>
        <end position="36"/>
    </location>
</feature>
<evidence type="ECO:0000256" key="11">
    <source>
        <dbReference type="SAM" id="MobiDB-lite"/>
    </source>
</evidence>
<dbReference type="InterPro" id="IPR000169">
    <property type="entry name" value="Pept_cys_AS"/>
</dbReference>
<comment type="caution">
    <text evidence="14">The sequence shown here is derived from an EMBL/GenBank/DDBJ whole genome shotgun (WGS) entry which is preliminary data.</text>
</comment>
<evidence type="ECO:0000256" key="3">
    <source>
        <dbReference type="ARBA" id="ARBA00012457"/>
    </source>
</evidence>
<dbReference type="PRINTS" id="PR00705">
    <property type="entry name" value="PAPAIN"/>
</dbReference>
<dbReference type="CDD" id="cd04193">
    <property type="entry name" value="UDPGlcNAc_PPase"/>
    <property type="match status" value="1"/>
</dbReference>
<dbReference type="InterPro" id="IPR039741">
    <property type="entry name" value="UDP-sugar_pyrophosphorylase"/>
</dbReference>
<dbReference type="GO" id="GO:0006508">
    <property type="term" value="P:proteolysis"/>
    <property type="evidence" value="ECO:0007669"/>
    <property type="project" value="UniProtKB-KW"/>
</dbReference>
<evidence type="ECO:0000256" key="9">
    <source>
        <dbReference type="ARBA" id="ARBA00023157"/>
    </source>
</evidence>
<proteinExistence type="inferred from homology"/>
<comment type="pathway">
    <text evidence="1">Nucleotide-sugar biosynthesis; UDP-N-acetyl-alpha-D-glucosamine biosynthesis; UDP-N-acetyl-alpha-D-glucosamine from N-acetyl-alpha-D-glucosamine 1-phosphate: step 1/1.</text>
</comment>
<keyword evidence="15" id="KW-1185">Reference proteome</keyword>
<evidence type="ECO:0000256" key="6">
    <source>
        <dbReference type="ARBA" id="ARBA00022695"/>
    </source>
</evidence>
<dbReference type="EC" id="2.7.7.23" evidence="3"/>
<comment type="similarity">
    <text evidence="2">Belongs to the UDPGP type 1 family.</text>
</comment>
<dbReference type="EMBL" id="JALJOU010000006">
    <property type="protein sequence ID" value="KAK9843554.1"/>
    <property type="molecule type" value="Genomic_DNA"/>
</dbReference>
<dbReference type="PROSITE" id="PS00640">
    <property type="entry name" value="THIOL_PROTEASE_ASN"/>
    <property type="match status" value="1"/>
</dbReference>
<evidence type="ECO:0000256" key="5">
    <source>
        <dbReference type="ARBA" id="ARBA00022679"/>
    </source>
</evidence>
<dbReference type="AlphaFoldDB" id="A0AAW1SB78"/>
<evidence type="ECO:0000256" key="2">
    <source>
        <dbReference type="ARBA" id="ARBA00010401"/>
    </source>
</evidence>
<evidence type="ECO:0000313" key="14">
    <source>
        <dbReference type="EMBL" id="KAK9843554.1"/>
    </source>
</evidence>
<evidence type="ECO:0000256" key="7">
    <source>
        <dbReference type="ARBA" id="ARBA00022729"/>
    </source>
</evidence>
<name>A0AAW1SB78_9CHLO</name>
<evidence type="ECO:0000259" key="12">
    <source>
        <dbReference type="SMART" id="SM00645"/>
    </source>
</evidence>
<protein>
    <recommendedName>
        <fullName evidence="3">UDP-N-acetylglucosamine diphosphorylase</fullName>
        <ecNumber evidence="3">2.7.7.23</ecNumber>
    </recommendedName>
</protein>
<dbReference type="PANTHER" id="PTHR11952">
    <property type="entry name" value="UDP- GLUCOSE PYROPHOSPHORYLASE"/>
    <property type="match status" value="1"/>
</dbReference>
<dbReference type="PROSITE" id="PS00139">
    <property type="entry name" value="THIOL_PROTEASE_CYS"/>
    <property type="match status" value="1"/>
</dbReference>
<dbReference type="GO" id="GO:0003977">
    <property type="term" value="F:UDP-N-acetylglucosamine diphosphorylase activity"/>
    <property type="evidence" value="ECO:0007669"/>
    <property type="project" value="UniProtKB-EC"/>
</dbReference>
<keyword evidence="4" id="KW-0645">Protease</keyword>